<dbReference type="Pfam" id="PF06580">
    <property type="entry name" value="His_kinase"/>
    <property type="match status" value="1"/>
</dbReference>
<gene>
    <name evidence="11" type="ORF">ACFSW5_09465</name>
</gene>
<feature type="transmembrane region" description="Helical" evidence="9">
    <location>
        <begin position="322"/>
        <end position="346"/>
    </location>
</feature>
<dbReference type="InterPro" id="IPR033479">
    <property type="entry name" value="dCache_1"/>
</dbReference>
<evidence type="ECO:0000256" key="2">
    <source>
        <dbReference type="ARBA" id="ARBA00022475"/>
    </source>
</evidence>
<dbReference type="CDD" id="cd06225">
    <property type="entry name" value="HAMP"/>
    <property type="match status" value="1"/>
</dbReference>
<keyword evidence="4 11" id="KW-0808">Transferase</keyword>
<dbReference type="InterPro" id="IPR050640">
    <property type="entry name" value="Bact_2-comp_sensor_kinase"/>
</dbReference>
<evidence type="ECO:0000256" key="6">
    <source>
        <dbReference type="ARBA" id="ARBA00022777"/>
    </source>
</evidence>
<proteinExistence type="predicted"/>
<keyword evidence="8 9" id="KW-0472">Membrane</keyword>
<dbReference type="InterPro" id="IPR003660">
    <property type="entry name" value="HAMP_dom"/>
</dbReference>
<dbReference type="Pfam" id="PF02518">
    <property type="entry name" value="HATPase_c"/>
    <property type="match status" value="1"/>
</dbReference>
<sequence>MSVGRSVLRRWTERPASRMEGKLFVVFLFLIILPIGLITYIAALRYTSTIESNTVAYVSQISSKMMGKLDDYVNDMKKISIIPSYLNEIQSGLVMSNRHYANAGESGSAGEAGGNQVKLQITRKVERSIYFMNNIKEGTSNVYLFDLYGNPYYVIKSGGKRSDLQQYYAGWREMASAAQGKPVLVSTQEIAVLPGSNQFMFTVVRDIIDKSYRSIGTIAVDANIAVIENIVTDLDDTTHGSTFIFDDNGKVIYDSEKKYLARNMASNEAFVKAKGGEGSFHLDVNGKPHLAVYKRSEQTGWLMLITVPEEQLMREAVQTRNYTFAAAAGVTSFALVISLILIYALTRPLRSIVSLMKRVQTGRLDVAFPVRRRDEAGMIGLAFNRMMARIKQLIEDIYRIEKRKKEIELESLQHQINPHFIYNTLETIRMTAVLHNDTEVGEMVQLLGQQLRYSIHAGSEIVPAELEWEHLRAYIRLLNYRYGERFVLELPEDPAVGGIRVMKLLFQPIVENAVNHGFDETKQLLRICIGYRREGSDHCFSVKDDGAGMDEAALHRLRQMLEAPEPLGNGERGIGLRNVNDRLKLRYGMSYGLAVESEEGRGTVVAIRFPAIEAKLNESGGMDDA</sequence>
<dbReference type="GO" id="GO:0004673">
    <property type="term" value="F:protein histidine kinase activity"/>
    <property type="evidence" value="ECO:0007669"/>
    <property type="project" value="UniProtKB-EC"/>
</dbReference>
<reference evidence="12" key="1">
    <citation type="journal article" date="2019" name="Int. J. Syst. Evol. Microbiol.">
        <title>The Global Catalogue of Microorganisms (GCM) 10K type strain sequencing project: providing services to taxonomists for standard genome sequencing and annotation.</title>
        <authorList>
            <consortium name="The Broad Institute Genomics Platform"/>
            <consortium name="The Broad Institute Genome Sequencing Center for Infectious Disease"/>
            <person name="Wu L."/>
            <person name="Ma J."/>
        </authorList>
    </citation>
    <scope>NUCLEOTIDE SEQUENCE [LARGE SCALE GENOMIC DNA]</scope>
    <source>
        <strain evidence="12">TISTR 1827</strain>
    </source>
</reference>
<dbReference type="EC" id="2.7.13.3" evidence="11"/>
<dbReference type="InterPro" id="IPR010559">
    <property type="entry name" value="Sig_transdc_His_kin_internal"/>
</dbReference>
<dbReference type="Gene3D" id="3.30.565.10">
    <property type="entry name" value="Histidine kinase-like ATPase, C-terminal domain"/>
    <property type="match status" value="1"/>
</dbReference>
<protein>
    <submittedName>
        <fullName evidence="11">Sensor histidine kinase</fullName>
        <ecNumber evidence="11">2.7.13.3</ecNumber>
    </submittedName>
</protein>
<dbReference type="Pfam" id="PF00672">
    <property type="entry name" value="HAMP"/>
    <property type="match status" value="1"/>
</dbReference>
<keyword evidence="7 9" id="KW-1133">Transmembrane helix</keyword>
<evidence type="ECO:0000256" key="9">
    <source>
        <dbReference type="SAM" id="Phobius"/>
    </source>
</evidence>
<evidence type="ECO:0000256" key="1">
    <source>
        <dbReference type="ARBA" id="ARBA00004651"/>
    </source>
</evidence>
<dbReference type="EMBL" id="JBHUMY010000008">
    <property type="protein sequence ID" value="MFD2660488.1"/>
    <property type="molecule type" value="Genomic_DNA"/>
</dbReference>
<dbReference type="Gene3D" id="3.30.450.20">
    <property type="entry name" value="PAS domain"/>
    <property type="match status" value="1"/>
</dbReference>
<comment type="subcellular location">
    <subcellularLocation>
        <location evidence="1">Cell membrane</location>
        <topology evidence="1">Multi-pass membrane protein</topology>
    </subcellularLocation>
</comment>
<dbReference type="SUPFAM" id="SSF55874">
    <property type="entry name" value="ATPase domain of HSP90 chaperone/DNA topoisomerase II/histidine kinase"/>
    <property type="match status" value="1"/>
</dbReference>
<dbReference type="SMART" id="SM00304">
    <property type="entry name" value="HAMP"/>
    <property type="match status" value="1"/>
</dbReference>
<feature type="transmembrane region" description="Helical" evidence="9">
    <location>
        <begin position="21"/>
        <end position="43"/>
    </location>
</feature>
<evidence type="ECO:0000259" key="10">
    <source>
        <dbReference type="PROSITE" id="PS50885"/>
    </source>
</evidence>
<organism evidence="11 12">
    <name type="scientific">Paenibacillus thailandensis</name>
    <dbReference type="NCBI Taxonomy" id="393250"/>
    <lineage>
        <taxon>Bacteria</taxon>
        <taxon>Bacillati</taxon>
        <taxon>Bacillota</taxon>
        <taxon>Bacilli</taxon>
        <taxon>Bacillales</taxon>
        <taxon>Paenibacillaceae</taxon>
        <taxon>Paenibacillus</taxon>
    </lineage>
</organism>
<name>A0ABW5QXN2_9BACL</name>
<evidence type="ECO:0000256" key="7">
    <source>
        <dbReference type="ARBA" id="ARBA00022989"/>
    </source>
</evidence>
<dbReference type="PANTHER" id="PTHR34220">
    <property type="entry name" value="SENSOR HISTIDINE KINASE YPDA"/>
    <property type="match status" value="1"/>
</dbReference>
<dbReference type="PROSITE" id="PS50885">
    <property type="entry name" value="HAMP"/>
    <property type="match status" value="1"/>
</dbReference>
<evidence type="ECO:0000256" key="3">
    <source>
        <dbReference type="ARBA" id="ARBA00022553"/>
    </source>
</evidence>
<keyword evidence="3" id="KW-0597">Phosphoprotein</keyword>
<keyword evidence="5 9" id="KW-0812">Transmembrane</keyword>
<evidence type="ECO:0000256" key="4">
    <source>
        <dbReference type="ARBA" id="ARBA00022679"/>
    </source>
</evidence>
<accession>A0ABW5QXN2</accession>
<evidence type="ECO:0000256" key="8">
    <source>
        <dbReference type="ARBA" id="ARBA00023136"/>
    </source>
</evidence>
<evidence type="ECO:0000256" key="5">
    <source>
        <dbReference type="ARBA" id="ARBA00022692"/>
    </source>
</evidence>
<dbReference type="CDD" id="cd12912">
    <property type="entry name" value="PDC2_MCP_like"/>
    <property type="match status" value="1"/>
</dbReference>
<evidence type="ECO:0000313" key="11">
    <source>
        <dbReference type="EMBL" id="MFD2660488.1"/>
    </source>
</evidence>
<keyword evidence="12" id="KW-1185">Reference proteome</keyword>
<dbReference type="Proteomes" id="UP001597493">
    <property type="component" value="Unassembled WGS sequence"/>
</dbReference>
<keyword evidence="6 11" id="KW-0418">Kinase</keyword>
<dbReference type="SUPFAM" id="SSF158472">
    <property type="entry name" value="HAMP domain-like"/>
    <property type="match status" value="1"/>
</dbReference>
<comment type="caution">
    <text evidence="11">The sequence shown here is derived from an EMBL/GenBank/DDBJ whole genome shotgun (WGS) entry which is preliminary data.</text>
</comment>
<feature type="domain" description="HAMP" evidence="10">
    <location>
        <begin position="343"/>
        <end position="395"/>
    </location>
</feature>
<evidence type="ECO:0000313" key="12">
    <source>
        <dbReference type="Proteomes" id="UP001597493"/>
    </source>
</evidence>
<dbReference type="Gene3D" id="6.10.340.10">
    <property type="match status" value="1"/>
</dbReference>
<dbReference type="Pfam" id="PF02743">
    <property type="entry name" value="dCache_1"/>
    <property type="match status" value="1"/>
</dbReference>
<dbReference type="InterPro" id="IPR036890">
    <property type="entry name" value="HATPase_C_sf"/>
</dbReference>
<dbReference type="PANTHER" id="PTHR34220:SF7">
    <property type="entry name" value="SENSOR HISTIDINE KINASE YPDA"/>
    <property type="match status" value="1"/>
</dbReference>
<dbReference type="InterPro" id="IPR003594">
    <property type="entry name" value="HATPase_dom"/>
</dbReference>
<dbReference type="RefSeq" id="WP_379271913.1">
    <property type="nucleotide sequence ID" value="NZ_JBHUMY010000008.1"/>
</dbReference>
<keyword evidence="2" id="KW-1003">Cell membrane</keyword>